<evidence type="ECO:0000313" key="3">
    <source>
        <dbReference type="Proteomes" id="UP000632377"/>
    </source>
</evidence>
<dbReference type="Proteomes" id="UP000632377">
    <property type="component" value="Unassembled WGS sequence"/>
</dbReference>
<reference evidence="2 3" key="1">
    <citation type="submission" date="2021-01" db="EMBL/GenBank/DDBJ databases">
        <title>Genome public.</title>
        <authorList>
            <person name="Liu C."/>
            <person name="Sun Q."/>
        </authorList>
    </citation>
    <scope>NUCLEOTIDE SEQUENCE [LARGE SCALE GENOMIC DNA]</scope>
    <source>
        <strain evidence="2 3">YIM B02515</strain>
    </source>
</reference>
<dbReference type="InterPro" id="IPR011990">
    <property type="entry name" value="TPR-like_helical_dom_sf"/>
</dbReference>
<feature type="repeat" description="TPR" evidence="1">
    <location>
        <begin position="265"/>
        <end position="298"/>
    </location>
</feature>
<protein>
    <submittedName>
        <fullName evidence="2">Helix-turn-helix transcriptional regulator</fullName>
    </submittedName>
</protein>
<evidence type="ECO:0000313" key="2">
    <source>
        <dbReference type="EMBL" id="MBL4936652.1"/>
    </source>
</evidence>
<sequence length="417" mass="49512">MEILSTGGKIKRARIYKGYTLKDICGDKISISKMSCIENDKAEAEEWIIEHISESLNLDKEYLMQNIREQIIQNISFLEGNKSLDNYEQEVLYSLGFAEKYEYYDLCFKLIHLIFNYHIDRDELEKVQCLTSKYYEYYQKCYDDENYLTYYMDIARFLFSNKDFSQAANYYNNVRKSSKEKNKLTILAKATYNEAACYIMLRNYERAYEIAVRLEELVEYMDKDLGKAEVYHMLAMLSLIMDKGKFEEYESKSYELYGFNREAKSKAIYNYAATMFDVSLNEKAMKYIKNALTLYPKDNKEKLVKFMLLVIDELIDNNILEYAQEICDEALDNSISLDNIEFIEESYYLKSRILQKQDNLLSAEMYMNLSLDALLKFGAKKQIYKRYMEMGYMYSNLSQVSEALKYFNLAIIMEKKM</sequence>
<dbReference type="PROSITE" id="PS50005">
    <property type="entry name" value="TPR"/>
    <property type="match status" value="1"/>
</dbReference>
<dbReference type="SUPFAM" id="SSF48452">
    <property type="entry name" value="TPR-like"/>
    <property type="match status" value="2"/>
</dbReference>
<name>A0ABS1TCY8_9CLOT</name>
<dbReference type="PROSITE" id="PS50293">
    <property type="entry name" value="TPR_REGION"/>
    <property type="match status" value="1"/>
</dbReference>
<dbReference type="Gene3D" id="1.10.260.40">
    <property type="entry name" value="lambda repressor-like DNA-binding domains"/>
    <property type="match status" value="1"/>
</dbReference>
<dbReference type="InterPro" id="IPR019734">
    <property type="entry name" value="TPR_rpt"/>
</dbReference>
<dbReference type="EMBL" id="JAESWC010000008">
    <property type="protein sequence ID" value="MBL4936652.1"/>
    <property type="molecule type" value="Genomic_DNA"/>
</dbReference>
<dbReference type="RefSeq" id="WP_202749413.1">
    <property type="nucleotide sequence ID" value="NZ_JAESWC010000008.1"/>
</dbReference>
<gene>
    <name evidence="2" type="ORF">JK636_12890</name>
</gene>
<keyword evidence="1" id="KW-0802">TPR repeat</keyword>
<proteinExistence type="predicted"/>
<dbReference type="Gene3D" id="1.25.40.10">
    <property type="entry name" value="Tetratricopeptide repeat domain"/>
    <property type="match status" value="1"/>
</dbReference>
<organism evidence="2 3">
    <name type="scientific">Clostridium rhizosphaerae</name>
    <dbReference type="NCBI Taxonomy" id="2803861"/>
    <lineage>
        <taxon>Bacteria</taxon>
        <taxon>Bacillati</taxon>
        <taxon>Bacillota</taxon>
        <taxon>Clostridia</taxon>
        <taxon>Eubacteriales</taxon>
        <taxon>Clostridiaceae</taxon>
        <taxon>Clostridium</taxon>
    </lineage>
</organism>
<dbReference type="SUPFAM" id="SSF47413">
    <property type="entry name" value="lambda repressor-like DNA-binding domains"/>
    <property type="match status" value="1"/>
</dbReference>
<evidence type="ECO:0000256" key="1">
    <source>
        <dbReference type="PROSITE-ProRule" id="PRU00339"/>
    </source>
</evidence>
<dbReference type="InterPro" id="IPR010982">
    <property type="entry name" value="Lambda_DNA-bd_dom_sf"/>
</dbReference>
<dbReference type="SMART" id="SM00028">
    <property type="entry name" value="TPR"/>
    <property type="match status" value="4"/>
</dbReference>
<accession>A0ABS1TCY8</accession>
<keyword evidence="3" id="KW-1185">Reference proteome</keyword>
<comment type="caution">
    <text evidence="2">The sequence shown here is derived from an EMBL/GenBank/DDBJ whole genome shotgun (WGS) entry which is preliminary data.</text>
</comment>